<dbReference type="InterPro" id="IPR024932">
    <property type="entry name" value="ApbE"/>
</dbReference>
<dbReference type="Proteomes" id="UP000004508">
    <property type="component" value="Unassembled WGS sequence"/>
</dbReference>
<accession>D6TCE7</accession>
<evidence type="ECO:0000313" key="12">
    <source>
        <dbReference type="Proteomes" id="UP000004508"/>
    </source>
</evidence>
<comment type="caution">
    <text evidence="11">The sequence shown here is derived from an EMBL/GenBank/DDBJ whole genome shotgun (WGS) entry which is preliminary data.</text>
</comment>
<evidence type="ECO:0000256" key="6">
    <source>
        <dbReference type="ARBA" id="ARBA00022723"/>
    </source>
</evidence>
<reference evidence="11 12" key="1">
    <citation type="journal article" date="2011" name="Stand. Genomic Sci.">
        <title>Non-contiguous finished genome sequence and contextual data of the filamentous soil bacterium Ktedonobacter racemifer type strain (SOSP1-21).</title>
        <authorList>
            <person name="Chang Y.J."/>
            <person name="Land M."/>
            <person name="Hauser L."/>
            <person name="Chertkov O."/>
            <person name="Del Rio T.G."/>
            <person name="Nolan M."/>
            <person name="Copeland A."/>
            <person name="Tice H."/>
            <person name="Cheng J.F."/>
            <person name="Lucas S."/>
            <person name="Han C."/>
            <person name="Goodwin L."/>
            <person name="Pitluck S."/>
            <person name="Ivanova N."/>
            <person name="Ovchinikova G."/>
            <person name="Pati A."/>
            <person name="Chen A."/>
            <person name="Palaniappan K."/>
            <person name="Mavromatis K."/>
            <person name="Liolios K."/>
            <person name="Brettin T."/>
            <person name="Fiebig A."/>
            <person name="Rohde M."/>
            <person name="Abt B."/>
            <person name="Goker M."/>
            <person name="Detter J.C."/>
            <person name="Woyke T."/>
            <person name="Bristow J."/>
            <person name="Eisen J.A."/>
            <person name="Markowitz V."/>
            <person name="Hugenholtz P."/>
            <person name="Kyrpides N.C."/>
            <person name="Klenk H.P."/>
            <person name="Lapidus A."/>
        </authorList>
    </citation>
    <scope>NUCLEOTIDE SEQUENCE [LARGE SCALE GENOMIC DNA]</scope>
    <source>
        <strain evidence="12">DSM 44963</strain>
    </source>
</reference>
<dbReference type="OrthoDB" id="9778595at2"/>
<dbReference type="SUPFAM" id="SSF143631">
    <property type="entry name" value="ApbE-like"/>
    <property type="match status" value="1"/>
</dbReference>
<dbReference type="STRING" id="485913.Krac_11555"/>
<protein>
    <recommendedName>
        <fullName evidence="3">FAD:protein FMN transferase</fullName>
        <ecNumber evidence="2">2.7.1.180</ecNumber>
    </recommendedName>
    <alternativeName>
        <fullName evidence="9">Flavin transferase</fullName>
    </alternativeName>
</protein>
<dbReference type="PANTHER" id="PTHR30040">
    <property type="entry name" value="THIAMINE BIOSYNTHESIS LIPOPROTEIN APBE"/>
    <property type="match status" value="1"/>
</dbReference>
<sequence length="354" mass="38811">MRATSDSLHICSDQRRMMGTKVSIQLAVPSEQRAAAESALCESFAWLTEVEAHLTRFNASSELMRLNRHTGKPFDASWILLDCLSVALEAAERTDGLYDPALLPHLEAIGYDRDFKEIAHRDAWFGEHILPETGRWREIQLDVARAQITLPPGVQIDLGGIAKGWAADYLADHLLAPYANALINIGGDLRVRGGNTPDTSWAIAIDNPLLADAENEDYLAIVTPGKGGVATSGANRRWWFQGQRINHHLIDPRTGRPARVWTPPEVERNEHAARTLIAAATAFAETAVEAEVAAKIALLRGFPDALDAVEKARTATPGTALLVALGGGQLHASLNLDAWFRHYSIEKGIWYLHS</sequence>
<name>D6TCE7_KTERA</name>
<evidence type="ECO:0000256" key="9">
    <source>
        <dbReference type="ARBA" id="ARBA00031306"/>
    </source>
</evidence>
<dbReference type="Pfam" id="PF02424">
    <property type="entry name" value="ApbE"/>
    <property type="match status" value="1"/>
</dbReference>
<keyword evidence="7" id="KW-0274">FAD</keyword>
<keyword evidence="12" id="KW-1185">Reference proteome</keyword>
<dbReference type="GO" id="GO:0016740">
    <property type="term" value="F:transferase activity"/>
    <property type="evidence" value="ECO:0007669"/>
    <property type="project" value="UniProtKB-KW"/>
</dbReference>
<dbReference type="EMBL" id="ADVG01000001">
    <property type="protein sequence ID" value="EFH89964.1"/>
    <property type="molecule type" value="Genomic_DNA"/>
</dbReference>
<dbReference type="InterPro" id="IPR003374">
    <property type="entry name" value="ApbE-like_sf"/>
</dbReference>
<proteinExistence type="predicted"/>
<dbReference type="InParanoid" id="D6TCE7"/>
<comment type="cofactor">
    <cofactor evidence="1">
        <name>Mg(2+)</name>
        <dbReference type="ChEBI" id="CHEBI:18420"/>
    </cofactor>
</comment>
<dbReference type="AlphaFoldDB" id="D6TCE7"/>
<gene>
    <name evidence="11" type="ORF">Krac_11555</name>
</gene>
<keyword evidence="4" id="KW-0285">Flavoprotein</keyword>
<dbReference type="Gene3D" id="3.10.520.10">
    <property type="entry name" value="ApbE-like domains"/>
    <property type="match status" value="1"/>
</dbReference>
<evidence type="ECO:0000256" key="5">
    <source>
        <dbReference type="ARBA" id="ARBA00022679"/>
    </source>
</evidence>
<organism evidence="11 12">
    <name type="scientific">Ktedonobacter racemifer DSM 44963</name>
    <dbReference type="NCBI Taxonomy" id="485913"/>
    <lineage>
        <taxon>Bacteria</taxon>
        <taxon>Bacillati</taxon>
        <taxon>Chloroflexota</taxon>
        <taxon>Ktedonobacteria</taxon>
        <taxon>Ktedonobacterales</taxon>
        <taxon>Ktedonobacteraceae</taxon>
        <taxon>Ktedonobacter</taxon>
    </lineage>
</organism>
<evidence type="ECO:0000256" key="7">
    <source>
        <dbReference type="ARBA" id="ARBA00022827"/>
    </source>
</evidence>
<dbReference type="PANTHER" id="PTHR30040:SF2">
    <property type="entry name" value="FAD:PROTEIN FMN TRANSFERASE"/>
    <property type="match status" value="1"/>
</dbReference>
<keyword evidence="6" id="KW-0479">Metal-binding</keyword>
<evidence type="ECO:0000256" key="1">
    <source>
        <dbReference type="ARBA" id="ARBA00001946"/>
    </source>
</evidence>
<evidence type="ECO:0000256" key="10">
    <source>
        <dbReference type="ARBA" id="ARBA00048540"/>
    </source>
</evidence>
<comment type="catalytic activity">
    <reaction evidence="10">
        <text>L-threonyl-[protein] + FAD = FMN-L-threonyl-[protein] + AMP + H(+)</text>
        <dbReference type="Rhea" id="RHEA:36847"/>
        <dbReference type="Rhea" id="RHEA-COMP:11060"/>
        <dbReference type="Rhea" id="RHEA-COMP:11061"/>
        <dbReference type="ChEBI" id="CHEBI:15378"/>
        <dbReference type="ChEBI" id="CHEBI:30013"/>
        <dbReference type="ChEBI" id="CHEBI:57692"/>
        <dbReference type="ChEBI" id="CHEBI:74257"/>
        <dbReference type="ChEBI" id="CHEBI:456215"/>
        <dbReference type="EC" id="2.7.1.180"/>
    </reaction>
</comment>
<evidence type="ECO:0000256" key="8">
    <source>
        <dbReference type="ARBA" id="ARBA00022842"/>
    </source>
</evidence>
<evidence type="ECO:0000256" key="3">
    <source>
        <dbReference type="ARBA" id="ARBA00016337"/>
    </source>
</evidence>
<dbReference type="eggNOG" id="COG1477">
    <property type="taxonomic scope" value="Bacteria"/>
</dbReference>
<keyword evidence="8" id="KW-0460">Magnesium</keyword>
<keyword evidence="11" id="KW-0449">Lipoprotein</keyword>
<evidence type="ECO:0000313" key="11">
    <source>
        <dbReference type="EMBL" id="EFH89964.1"/>
    </source>
</evidence>
<dbReference type="RefSeq" id="WP_007906954.1">
    <property type="nucleotide sequence ID" value="NZ_ADVG01000001.1"/>
</dbReference>
<dbReference type="EC" id="2.7.1.180" evidence="2"/>
<keyword evidence="5" id="KW-0808">Transferase</keyword>
<evidence type="ECO:0000256" key="4">
    <source>
        <dbReference type="ARBA" id="ARBA00022630"/>
    </source>
</evidence>
<evidence type="ECO:0000256" key="2">
    <source>
        <dbReference type="ARBA" id="ARBA00011955"/>
    </source>
</evidence>
<dbReference type="GO" id="GO:0046872">
    <property type="term" value="F:metal ion binding"/>
    <property type="evidence" value="ECO:0007669"/>
    <property type="project" value="UniProtKB-KW"/>
</dbReference>